<gene>
    <name evidence="1" type="ORF">FHW20_001124</name>
</gene>
<organism evidence="1 2">
    <name type="scientific">Brucella intermedia</name>
    <dbReference type="NCBI Taxonomy" id="94625"/>
    <lineage>
        <taxon>Bacteria</taxon>
        <taxon>Pseudomonadati</taxon>
        <taxon>Pseudomonadota</taxon>
        <taxon>Alphaproteobacteria</taxon>
        <taxon>Hyphomicrobiales</taxon>
        <taxon>Brucellaceae</taxon>
        <taxon>Brucella/Ochrobactrum group</taxon>
        <taxon>Brucella</taxon>
    </lineage>
</organism>
<comment type="caution">
    <text evidence="1">The sequence shown here is derived from an EMBL/GenBank/DDBJ whole genome shotgun (WGS) entry which is preliminary data.</text>
</comment>
<name>A0ABR6AL80_9HYPH</name>
<sequence>MQVAHGIDPADIALLLSVPVGQYLNRLNRLNRLNLDCSSAVADSQVKTRDAILARLQAELERLLDGEDLPDKSKSEALMALARAVKSVGELTAEDKSAGPSGPLFAGRTAASLSDTRRALMRISRRINELARVGRGRSWTADLTPQQVEAAEAEWLFQARDAQLPPYGDWRTWRKPGTCCNLTCLWALLQDSS</sequence>
<proteinExistence type="predicted"/>
<dbReference type="EMBL" id="JACGXG010000001">
    <property type="protein sequence ID" value="MBA8850220.1"/>
    <property type="molecule type" value="Genomic_DNA"/>
</dbReference>
<protein>
    <submittedName>
        <fullName evidence="1">Uncharacterized protein</fullName>
    </submittedName>
</protein>
<evidence type="ECO:0000313" key="2">
    <source>
        <dbReference type="Proteomes" id="UP000578622"/>
    </source>
</evidence>
<dbReference type="Proteomes" id="UP000578622">
    <property type="component" value="Unassembled WGS sequence"/>
</dbReference>
<evidence type="ECO:0000313" key="1">
    <source>
        <dbReference type="EMBL" id="MBA8850220.1"/>
    </source>
</evidence>
<dbReference type="RefSeq" id="WP_247881834.1">
    <property type="nucleotide sequence ID" value="NZ_CP131474.1"/>
</dbReference>
<reference evidence="1 2" key="1">
    <citation type="submission" date="2020-07" db="EMBL/GenBank/DDBJ databases">
        <title>Genomic Encyclopedia of Type Strains, Phase IV (KMG-V): Genome sequencing to study the core and pangenomes of soil and plant-associated prokaryotes.</title>
        <authorList>
            <person name="Whitman W."/>
        </authorList>
    </citation>
    <scope>NUCLEOTIDE SEQUENCE [LARGE SCALE GENOMIC DNA]</scope>
    <source>
        <strain evidence="1 2">RH4WT92</strain>
    </source>
</reference>
<accession>A0ABR6AL80</accession>
<keyword evidence="2" id="KW-1185">Reference proteome</keyword>